<gene>
    <name evidence="1" type="ORF">J1N35_008009</name>
</gene>
<accession>A0A9D4AG72</accession>
<dbReference type="Proteomes" id="UP000828251">
    <property type="component" value="Unassembled WGS sequence"/>
</dbReference>
<reference evidence="1 2" key="1">
    <citation type="journal article" date="2021" name="Plant Biotechnol. J.">
        <title>Multi-omics assisted identification of the key and species-specific regulatory components of drought-tolerant mechanisms in Gossypium stocksii.</title>
        <authorList>
            <person name="Yu D."/>
            <person name="Ke L."/>
            <person name="Zhang D."/>
            <person name="Wu Y."/>
            <person name="Sun Y."/>
            <person name="Mei J."/>
            <person name="Sun J."/>
            <person name="Sun Y."/>
        </authorList>
    </citation>
    <scope>NUCLEOTIDE SEQUENCE [LARGE SCALE GENOMIC DNA]</scope>
    <source>
        <strain evidence="2">cv. E1</strain>
        <tissue evidence="1">Leaf</tissue>
    </source>
</reference>
<dbReference type="AlphaFoldDB" id="A0A9D4AG72"/>
<comment type="caution">
    <text evidence="1">The sequence shown here is derived from an EMBL/GenBank/DDBJ whole genome shotgun (WGS) entry which is preliminary data.</text>
</comment>
<organism evidence="1 2">
    <name type="scientific">Gossypium stocksii</name>
    <dbReference type="NCBI Taxonomy" id="47602"/>
    <lineage>
        <taxon>Eukaryota</taxon>
        <taxon>Viridiplantae</taxon>
        <taxon>Streptophyta</taxon>
        <taxon>Embryophyta</taxon>
        <taxon>Tracheophyta</taxon>
        <taxon>Spermatophyta</taxon>
        <taxon>Magnoliopsida</taxon>
        <taxon>eudicotyledons</taxon>
        <taxon>Gunneridae</taxon>
        <taxon>Pentapetalae</taxon>
        <taxon>rosids</taxon>
        <taxon>malvids</taxon>
        <taxon>Malvales</taxon>
        <taxon>Malvaceae</taxon>
        <taxon>Malvoideae</taxon>
        <taxon>Gossypium</taxon>
    </lineage>
</organism>
<dbReference type="OrthoDB" id="10569516at2759"/>
<name>A0A9D4AG72_9ROSI</name>
<sequence length="217" mass="24830">MVVTVTRGWDLKRAIEAPRKLVAVDLSAVQGARDQFILMGILLYLSSCFTPRLILSPQLLWTLLLLHKICLEVATRQAQEFTKSCSSWESKYNSLKIELESRVLQLEDQIMAQEEHHLVELEEKEINEALKQYKVETLASRVDLNCLCQYINENPVFNEINPFGANWKEFKKKWKGSKGFFFLRNLEPSILTLIEEAITVGEENVGETIDSPAGDNV</sequence>
<evidence type="ECO:0000313" key="1">
    <source>
        <dbReference type="EMBL" id="KAH1114631.1"/>
    </source>
</evidence>
<proteinExistence type="predicted"/>
<protein>
    <submittedName>
        <fullName evidence="1">Uncharacterized protein</fullName>
    </submittedName>
</protein>
<keyword evidence="2" id="KW-1185">Reference proteome</keyword>
<dbReference type="EMBL" id="JAIQCV010000003">
    <property type="protein sequence ID" value="KAH1114631.1"/>
    <property type="molecule type" value="Genomic_DNA"/>
</dbReference>
<evidence type="ECO:0000313" key="2">
    <source>
        <dbReference type="Proteomes" id="UP000828251"/>
    </source>
</evidence>